<gene>
    <name evidence="1" type="ORF">N7472_004440</name>
</gene>
<sequence length="68" mass="7788">MNNTNAMYNKWTVVCELPMAQLAQRASTETQPAYVEALYAQIPQVEELIKERKKWEPFSLGTIGSKKI</sequence>
<dbReference type="AlphaFoldDB" id="A0A9W9JNE9"/>
<reference evidence="1" key="2">
    <citation type="journal article" date="2023" name="IMA Fungus">
        <title>Comparative genomic study of the Penicillium genus elucidates a diverse pangenome and 15 lateral gene transfer events.</title>
        <authorList>
            <person name="Petersen C."/>
            <person name="Sorensen T."/>
            <person name="Nielsen M.R."/>
            <person name="Sondergaard T.E."/>
            <person name="Sorensen J.L."/>
            <person name="Fitzpatrick D.A."/>
            <person name="Frisvad J.C."/>
            <person name="Nielsen K.L."/>
        </authorList>
    </citation>
    <scope>NUCLEOTIDE SEQUENCE</scope>
    <source>
        <strain evidence="1">IBT 16849</strain>
    </source>
</reference>
<dbReference type="EMBL" id="JAPQKP010000003">
    <property type="protein sequence ID" value="KAJ5199236.1"/>
    <property type="molecule type" value="Genomic_DNA"/>
</dbReference>
<reference evidence="1" key="1">
    <citation type="submission" date="2022-11" db="EMBL/GenBank/DDBJ databases">
        <authorList>
            <person name="Petersen C."/>
        </authorList>
    </citation>
    <scope>NUCLEOTIDE SEQUENCE</scope>
    <source>
        <strain evidence="1">IBT 16849</strain>
    </source>
</reference>
<dbReference type="Proteomes" id="UP001150879">
    <property type="component" value="Unassembled WGS sequence"/>
</dbReference>
<evidence type="ECO:0000313" key="2">
    <source>
        <dbReference type="Proteomes" id="UP001150879"/>
    </source>
</evidence>
<comment type="caution">
    <text evidence="1">The sequence shown here is derived from an EMBL/GenBank/DDBJ whole genome shotgun (WGS) entry which is preliminary data.</text>
</comment>
<protein>
    <submittedName>
        <fullName evidence="1">Uncharacterized protein</fullName>
    </submittedName>
</protein>
<keyword evidence="2" id="KW-1185">Reference proteome</keyword>
<proteinExistence type="predicted"/>
<organism evidence="1 2">
    <name type="scientific">Penicillium cf. griseofulvum</name>
    <dbReference type="NCBI Taxonomy" id="2972120"/>
    <lineage>
        <taxon>Eukaryota</taxon>
        <taxon>Fungi</taxon>
        <taxon>Dikarya</taxon>
        <taxon>Ascomycota</taxon>
        <taxon>Pezizomycotina</taxon>
        <taxon>Eurotiomycetes</taxon>
        <taxon>Eurotiomycetidae</taxon>
        <taxon>Eurotiales</taxon>
        <taxon>Aspergillaceae</taxon>
        <taxon>Penicillium</taxon>
    </lineage>
</organism>
<name>A0A9W9JNE9_9EURO</name>
<accession>A0A9W9JNE9</accession>
<evidence type="ECO:0000313" key="1">
    <source>
        <dbReference type="EMBL" id="KAJ5199236.1"/>
    </source>
</evidence>